<dbReference type="GO" id="GO:0003723">
    <property type="term" value="F:RNA binding"/>
    <property type="evidence" value="ECO:0007669"/>
    <property type="project" value="InterPro"/>
</dbReference>
<comment type="similarity">
    <text evidence="1">Belongs to the PPR family. PCMP-H subfamily.</text>
</comment>
<gene>
    <name evidence="4" type="ORF">PanWU01x14_321460</name>
</gene>
<evidence type="ECO:0000256" key="1">
    <source>
        <dbReference type="ARBA" id="ARBA00006643"/>
    </source>
</evidence>
<dbReference type="AlphaFoldDB" id="A0A2P5AL70"/>
<comment type="caution">
    <text evidence="4">The sequence shown here is derived from an EMBL/GenBank/DDBJ whole genome shotgun (WGS) entry which is preliminary data.</text>
</comment>
<keyword evidence="2" id="KW-0677">Repeat</keyword>
<dbReference type="InterPro" id="IPR046960">
    <property type="entry name" value="PPR_At4g14850-like_plant"/>
</dbReference>
<dbReference type="InterPro" id="IPR002885">
    <property type="entry name" value="PPR_rpt"/>
</dbReference>
<protein>
    <submittedName>
        <fullName evidence="4">Tetratricopeptide-like helical domain containing protein</fullName>
    </submittedName>
</protein>
<dbReference type="Pfam" id="PF01535">
    <property type="entry name" value="PPR"/>
    <property type="match status" value="5"/>
</dbReference>
<dbReference type="PANTHER" id="PTHR47926:SF537">
    <property type="entry name" value="PENTACOTRIPEPTIDE-REPEAT REGION OF PRORP DOMAIN-CONTAINING PROTEIN"/>
    <property type="match status" value="1"/>
</dbReference>
<keyword evidence="5" id="KW-1185">Reference proteome</keyword>
<dbReference type="Pfam" id="PF13041">
    <property type="entry name" value="PPR_2"/>
    <property type="match status" value="2"/>
</dbReference>
<dbReference type="Proteomes" id="UP000237105">
    <property type="component" value="Unassembled WGS sequence"/>
</dbReference>
<feature type="repeat" description="PPR" evidence="3">
    <location>
        <begin position="212"/>
        <end position="246"/>
    </location>
</feature>
<evidence type="ECO:0000256" key="3">
    <source>
        <dbReference type="PROSITE-ProRule" id="PRU00708"/>
    </source>
</evidence>
<dbReference type="FunFam" id="1.25.40.10:FF:000333">
    <property type="entry name" value="Pentatricopeptide repeat-containing protein"/>
    <property type="match status" value="1"/>
</dbReference>
<feature type="repeat" description="PPR" evidence="3">
    <location>
        <begin position="76"/>
        <end position="110"/>
    </location>
</feature>
<feature type="repeat" description="PPR" evidence="3">
    <location>
        <begin position="181"/>
        <end position="211"/>
    </location>
</feature>
<dbReference type="OrthoDB" id="185373at2759"/>
<dbReference type="PANTHER" id="PTHR47926">
    <property type="entry name" value="PENTATRICOPEPTIDE REPEAT-CONTAINING PROTEIN"/>
    <property type="match status" value="1"/>
</dbReference>
<dbReference type="NCBIfam" id="TIGR00756">
    <property type="entry name" value="PPR"/>
    <property type="match status" value="6"/>
</dbReference>
<sequence>MALPPNQQHSLVAALASMAESCFSMRDLKQIHARAILSNLHRHPLVLGKIFRFAAVSPSGDLHYADRLFSQMAKPNTFFYNILIRGYSRSSWPSDSVHLFNRMRLNCVDPDEFTLTFLLKARSRMKMDVPLTMASDEIHGAVLKFGFYSHLFVYNALIHYYAARGESSAARRVFAEMSAVDVISWSGLVVAHVRAGELEYARHVFDQMPERDVVSWTTMISGYSHAKHSREALDLFSEMLDASMMPDEVTMLSVVSACTNLGDLETGIRIHQYIEERGLGWMVSLRNALINMYSKCGCVDRAWQVFDNMNRKSLVTWNSMISASANHGNPDDAFRLFECTISSGISPDGFTLLGLLVAYMHKGLVDEGYRLFESMQRDHGIEARIEHYGCVVDMLGKAGRLDEAYKLITSIPLPSNCVLWETLLAACKVYGNVDVGERVVKRLQELKPDGGKYYAILRDIYDAAAGRKELEQAMPVNDVNSGL</sequence>
<evidence type="ECO:0000313" key="4">
    <source>
        <dbReference type="EMBL" id="PON37299.1"/>
    </source>
</evidence>
<evidence type="ECO:0000256" key="2">
    <source>
        <dbReference type="ARBA" id="ARBA00022737"/>
    </source>
</evidence>
<reference evidence="5" key="1">
    <citation type="submission" date="2016-06" db="EMBL/GenBank/DDBJ databases">
        <title>Parallel loss of symbiosis genes in relatives of nitrogen-fixing non-legume Parasponia.</title>
        <authorList>
            <person name="Van Velzen R."/>
            <person name="Holmer R."/>
            <person name="Bu F."/>
            <person name="Rutten L."/>
            <person name="Van Zeijl A."/>
            <person name="Liu W."/>
            <person name="Santuari L."/>
            <person name="Cao Q."/>
            <person name="Sharma T."/>
            <person name="Shen D."/>
            <person name="Roswanjaya Y."/>
            <person name="Wardhani T."/>
            <person name="Kalhor M.S."/>
            <person name="Jansen J."/>
            <person name="Van den Hoogen J."/>
            <person name="Gungor B."/>
            <person name="Hartog M."/>
            <person name="Hontelez J."/>
            <person name="Verver J."/>
            <person name="Yang W.-C."/>
            <person name="Schijlen E."/>
            <person name="Repin R."/>
            <person name="Schilthuizen M."/>
            <person name="Schranz E."/>
            <person name="Heidstra R."/>
            <person name="Miyata K."/>
            <person name="Fedorova E."/>
            <person name="Kohlen W."/>
            <person name="Bisseling T."/>
            <person name="Smit S."/>
            <person name="Geurts R."/>
        </authorList>
    </citation>
    <scope>NUCLEOTIDE SEQUENCE [LARGE SCALE GENOMIC DNA]</scope>
    <source>
        <strain evidence="5">cv. WU1-14</strain>
    </source>
</reference>
<name>A0A2P5AL70_PARAD</name>
<dbReference type="SUPFAM" id="SSF48452">
    <property type="entry name" value="TPR-like"/>
    <property type="match status" value="1"/>
</dbReference>
<dbReference type="GO" id="GO:0009451">
    <property type="term" value="P:RNA modification"/>
    <property type="evidence" value="ECO:0007669"/>
    <property type="project" value="InterPro"/>
</dbReference>
<organism evidence="4 5">
    <name type="scientific">Parasponia andersonii</name>
    <name type="common">Sponia andersonii</name>
    <dbReference type="NCBI Taxonomy" id="3476"/>
    <lineage>
        <taxon>Eukaryota</taxon>
        <taxon>Viridiplantae</taxon>
        <taxon>Streptophyta</taxon>
        <taxon>Embryophyta</taxon>
        <taxon>Tracheophyta</taxon>
        <taxon>Spermatophyta</taxon>
        <taxon>Magnoliopsida</taxon>
        <taxon>eudicotyledons</taxon>
        <taxon>Gunneridae</taxon>
        <taxon>Pentapetalae</taxon>
        <taxon>rosids</taxon>
        <taxon>fabids</taxon>
        <taxon>Rosales</taxon>
        <taxon>Cannabaceae</taxon>
        <taxon>Parasponia</taxon>
    </lineage>
</organism>
<dbReference type="FunFam" id="1.25.40.10:FF:000345">
    <property type="entry name" value="Pentatricopeptide repeat-containing protein"/>
    <property type="match status" value="1"/>
</dbReference>
<dbReference type="InterPro" id="IPR011990">
    <property type="entry name" value="TPR-like_helical_dom_sf"/>
</dbReference>
<feature type="repeat" description="PPR" evidence="3">
    <location>
        <begin position="313"/>
        <end position="347"/>
    </location>
</feature>
<dbReference type="PROSITE" id="PS51375">
    <property type="entry name" value="PPR"/>
    <property type="match status" value="4"/>
</dbReference>
<accession>A0A2P5AL70</accession>
<dbReference type="EMBL" id="JXTB01000536">
    <property type="protein sequence ID" value="PON37299.1"/>
    <property type="molecule type" value="Genomic_DNA"/>
</dbReference>
<dbReference type="FunFam" id="1.25.40.10:FF:000470">
    <property type="entry name" value="Pentatricopeptide repeat-containing protein At5g66520"/>
    <property type="match status" value="1"/>
</dbReference>
<proteinExistence type="inferred from homology"/>
<evidence type="ECO:0000313" key="5">
    <source>
        <dbReference type="Proteomes" id="UP000237105"/>
    </source>
</evidence>
<dbReference type="Gene3D" id="1.25.40.10">
    <property type="entry name" value="Tetratricopeptide repeat domain"/>
    <property type="match status" value="3"/>
</dbReference>